<evidence type="ECO:0000256" key="7">
    <source>
        <dbReference type="RuleBase" id="RU363032"/>
    </source>
</evidence>
<comment type="similarity">
    <text evidence="7">Belongs to the binding-protein-dependent transport system permease family.</text>
</comment>
<evidence type="ECO:0000313" key="9">
    <source>
        <dbReference type="EMBL" id="MFD2260642.1"/>
    </source>
</evidence>
<dbReference type="CDD" id="cd06261">
    <property type="entry name" value="TM_PBP2"/>
    <property type="match status" value="1"/>
</dbReference>
<feature type="transmembrane region" description="Helical" evidence="7">
    <location>
        <begin position="161"/>
        <end position="182"/>
    </location>
</feature>
<evidence type="ECO:0000256" key="1">
    <source>
        <dbReference type="ARBA" id="ARBA00004651"/>
    </source>
</evidence>
<protein>
    <submittedName>
        <fullName evidence="9">ABC transporter permease</fullName>
    </submittedName>
</protein>
<evidence type="ECO:0000256" key="4">
    <source>
        <dbReference type="ARBA" id="ARBA00022692"/>
    </source>
</evidence>
<keyword evidence="4 7" id="KW-0812">Transmembrane</keyword>
<evidence type="ECO:0000313" key="10">
    <source>
        <dbReference type="Proteomes" id="UP001597373"/>
    </source>
</evidence>
<dbReference type="EMBL" id="JBHUIR010000049">
    <property type="protein sequence ID" value="MFD2260642.1"/>
    <property type="molecule type" value="Genomic_DNA"/>
</dbReference>
<evidence type="ECO:0000256" key="5">
    <source>
        <dbReference type="ARBA" id="ARBA00022989"/>
    </source>
</evidence>
<dbReference type="SUPFAM" id="SSF161098">
    <property type="entry name" value="MetI-like"/>
    <property type="match status" value="1"/>
</dbReference>
<dbReference type="Gene3D" id="1.10.3720.10">
    <property type="entry name" value="MetI-like"/>
    <property type="match status" value="1"/>
</dbReference>
<name>A0ABW5DHS0_9HYPH</name>
<dbReference type="Proteomes" id="UP001597373">
    <property type="component" value="Unassembled WGS sequence"/>
</dbReference>
<feature type="transmembrane region" description="Helical" evidence="7">
    <location>
        <begin position="7"/>
        <end position="28"/>
    </location>
</feature>
<comment type="caution">
    <text evidence="9">The sequence shown here is derived from an EMBL/GenBank/DDBJ whole genome shotgun (WGS) entry which is preliminary data.</text>
</comment>
<reference evidence="10" key="1">
    <citation type="journal article" date="2019" name="Int. J. Syst. Evol. Microbiol.">
        <title>The Global Catalogue of Microorganisms (GCM) 10K type strain sequencing project: providing services to taxonomists for standard genome sequencing and annotation.</title>
        <authorList>
            <consortium name="The Broad Institute Genomics Platform"/>
            <consortium name="The Broad Institute Genome Sequencing Center for Infectious Disease"/>
            <person name="Wu L."/>
            <person name="Ma J."/>
        </authorList>
    </citation>
    <scope>NUCLEOTIDE SEQUENCE [LARGE SCALE GENOMIC DNA]</scope>
    <source>
        <strain evidence="10">KCTC 23707</strain>
    </source>
</reference>
<gene>
    <name evidence="9" type="ORF">ACFSMZ_12840</name>
</gene>
<evidence type="ECO:0000256" key="3">
    <source>
        <dbReference type="ARBA" id="ARBA00022475"/>
    </source>
</evidence>
<dbReference type="Pfam" id="PF00528">
    <property type="entry name" value="BPD_transp_1"/>
    <property type="match status" value="1"/>
</dbReference>
<keyword evidence="6 7" id="KW-0472">Membrane</keyword>
<feature type="domain" description="ABC transmembrane type-1" evidence="8">
    <location>
        <begin position="1"/>
        <end position="180"/>
    </location>
</feature>
<keyword evidence="10" id="KW-1185">Reference proteome</keyword>
<evidence type="ECO:0000256" key="6">
    <source>
        <dbReference type="ARBA" id="ARBA00023136"/>
    </source>
</evidence>
<sequence length="192" mass="20532">MSSIGRVFFGLSLAAVVGIPLGIVIGRFQTAQAILGPTFDFLRPIPIAAWVPLSIMLFGIGEIPAIALIFLGCLYPIVLNARDGVQAVEPIHLRAAGMLGAGPMQILTRVVLPSALPDIITGLRQALAIGWWVVILAELLAVRSGLGYMMIHAQQLWEPATIISCMVAIGLIGIAMNVLTGLGERYLLRWRA</sequence>
<evidence type="ECO:0000256" key="2">
    <source>
        <dbReference type="ARBA" id="ARBA00022448"/>
    </source>
</evidence>
<keyword evidence="5 7" id="KW-1133">Transmembrane helix</keyword>
<dbReference type="PANTHER" id="PTHR30151">
    <property type="entry name" value="ALKANE SULFONATE ABC TRANSPORTER-RELATED, MEMBRANE SUBUNIT"/>
    <property type="match status" value="1"/>
</dbReference>
<dbReference type="InterPro" id="IPR035906">
    <property type="entry name" value="MetI-like_sf"/>
</dbReference>
<organism evidence="9 10">
    <name type="scientific">Chelativorans composti</name>
    <dbReference type="NCBI Taxonomy" id="768533"/>
    <lineage>
        <taxon>Bacteria</taxon>
        <taxon>Pseudomonadati</taxon>
        <taxon>Pseudomonadota</taxon>
        <taxon>Alphaproteobacteria</taxon>
        <taxon>Hyphomicrobiales</taxon>
        <taxon>Phyllobacteriaceae</taxon>
        <taxon>Chelativorans</taxon>
    </lineage>
</organism>
<comment type="subcellular location">
    <subcellularLocation>
        <location evidence="1 7">Cell membrane</location>
        <topology evidence="1 7">Multi-pass membrane protein</topology>
    </subcellularLocation>
</comment>
<feature type="transmembrane region" description="Helical" evidence="7">
    <location>
        <begin position="48"/>
        <end position="75"/>
    </location>
</feature>
<keyword evidence="3" id="KW-1003">Cell membrane</keyword>
<dbReference type="InterPro" id="IPR000515">
    <property type="entry name" value="MetI-like"/>
</dbReference>
<dbReference type="RefSeq" id="WP_345099748.1">
    <property type="nucleotide sequence ID" value="NZ_BAABGS010000070.1"/>
</dbReference>
<feature type="transmembrane region" description="Helical" evidence="7">
    <location>
        <begin position="129"/>
        <end position="149"/>
    </location>
</feature>
<accession>A0ABW5DHS0</accession>
<proteinExistence type="inferred from homology"/>
<evidence type="ECO:0000259" key="8">
    <source>
        <dbReference type="PROSITE" id="PS50928"/>
    </source>
</evidence>
<keyword evidence="2 7" id="KW-0813">Transport</keyword>
<dbReference type="PANTHER" id="PTHR30151:SF0">
    <property type="entry name" value="ABC TRANSPORTER PERMEASE PROTEIN MJ0413-RELATED"/>
    <property type="match status" value="1"/>
</dbReference>
<dbReference type="PROSITE" id="PS50928">
    <property type="entry name" value="ABC_TM1"/>
    <property type="match status" value="1"/>
</dbReference>